<dbReference type="InterPro" id="IPR006439">
    <property type="entry name" value="HAD-SF_hydro_IA"/>
</dbReference>
<keyword evidence="2" id="KW-1185">Reference proteome</keyword>
<dbReference type="InterPro" id="IPR023214">
    <property type="entry name" value="HAD_sf"/>
</dbReference>
<dbReference type="Gene3D" id="1.10.150.240">
    <property type="entry name" value="Putative phosphatase, domain 2"/>
    <property type="match status" value="1"/>
</dbReference>
<name>A0ABQ1URJ3_9NOCA</name>
<dbReference type="PANTHER" id="PTHR18901">
    <property type="entry name" value="2-DEOXYGLUCOSE-6-PHOSPHATE PHOSPHATASE 2"/>
    <property type="match status" value="1"/>
</dbReference>
<reference evidence="2" key="1">
    <citation type="journal article" date="2019" name="Int. J. Syst. Evol. Microbiol.">
        <title>The Global Catalogue of Microorganisms (GCM) 10K type strain sequencing project: providing services to taxonomists for standard genome sequencing and annotation.</title>
        <authorList>
            <consortium name="The Broad Institute Genomics Platform"/>
            <consortium name="The Broad Institute Genome Sequencing Center for Infectious Disease"/>
            <person name="Wu L."/>
            <person name="Ma J."/>
        </authorList>
    </citation>
    <scope>NUCLEOTIDE SEQUENCE [LARGE SCALE GENOMIC DNA]</scope>
    <source>
        <strain evidence="2">CCM 7855</strain>
    </source>
</reference>
<accession>A0ABQ1URJ3</accession>
<dbReference type="Pfam" id="PF13419">
    <property type="entry name" value="HAD_2"/>
    <property type="match status" value="1"/>
</dbReference>
<dbReference type="NCBIfam" id="TIGR01509">
    <property type="entry name" value="HAD-SF-IA-v3"/>
    <property type="match status" value="1"/>
</dbReference>
<protein>
    <submittedName>
        <fullName evidence="1">Haloacid dehalogenase</fullName>
    </submittedName>
</protein>
<gene>
    <name evidence="1" type="ORF">GCM10007298_19500</name>
</gene>
<dbReference type="SUPFAM" id="SSF56784">
    <property type="entry name" value="HAD-like"/>
    <property type="match status" value="1"/>
</dbReference>
<organism evidence="1 2">
    <name type="scientific">Williamsia phyllosphaerae</name>
    <dbReference type="NCBI Taxonomy" id="885042"/>
    <lineage>
        <taxon>Bacteria</taxon>
        <taxon>Bacillati</taxon>
        <taxon>Actinomycetota</taxon>
        <taxon>Actinomycetes</taxon>
        <taxon>Mycobacteriales</taxon>
        <taxon>Nocardiaceae</taxon>
        <taxon>Williamsia</taxon>
    </lineage>
</organism>
<dbReference type="EMBL" id="BMCS01000001">
    <property type="protein sequence ID" value="GGF23649.1"/>
    <property type="molecule type" value="Genomic_DNA"/>
</dbReference>
<dbReference type="PANTHER" id="PTHR18901:SF38">
    <property type="entry name" value="PSEUDOURIDINE-5'-PHOSPHATASE"/>
    <property type="match status" value="1"/>
</dbReference>
<dbReference type="InterPro" id="IPR036412">
    <property type="entry name" value="HAD-like_sf"/>
</dbReference>
<comment type="caution">
    <text evidence="1">The sequence shown here is derived from an EMBL/GenBank/DDBJ whole genome shotgun (WGS) entry which is preliminary data.</text>
</comment>
<dbReference type="InterPro" id="IPR023198">
    <property type="entry name" value="PGP-like_dom2"/>
</dbReference>
<evidence type="ECO:0000313" key="2">
    <source>
        <dbReference type="Proteomes" id="UP000632454"/>
    </source>
</evidence>
<dbReference type="RefSeq" id="WP_188489139.1">
    <property type="nucleotide sequence ID" value="NZ_BMCS01000001.1"/>
</dbReference>
<dbReference type="Gene3D" id="3.40.50.1000">
    <property type="entry name" value="HAD superfamily/HAD-like"/>
    <property type="match status" value="1"/>
</dbReference>
<sequence>MGLPQRLSAIVFDCDGLLLDTETCWSRAEAALFADNGFGFGPTEKDLLIGRSVPAACENMARYFGRPDDGAKLAADLLARVESELARGVDPMPGARDLLDALGGRVPIAVATNSPRAMLTAALGSSGFDRYFETSVTADEVDHPKPHPELYLVAFATLGADPTGGVALEDSATGVAAAKASGAFLITVPSQPGKTLGGDFVTTSLADPEIVTWASNVEATQGHPP</sequence>
<dbReference type="SFLD" id="SFLDG01129">
    <property type="entry name" value="C1.5:_HAD__Beta-PGM__Phosphata"/>
    <property type="match status" value="1"/>
</dbReference>
<dbReference type="CDD" id="cd07505">
    <property type="entry name" value="HAD_BPGM-like"/>
    <property type="match status" value="1"/>
</dbReference>
<dbReference type="Proteomes" id="UP000632454">
    <property type="component" value="Unassembled WGS sequence"/>
</dbReference>
<proteinExistence type="predicted"/>
<dbReference type="InterPro" id="IPR041492">
    <property type="entry name" value="HAD_2"/>
</dbReference>
<dbReference type="SFLD" id="SFLDS00003">
    <property type="entry name" value="Haloacid_Dehalogenase"/>
    <property type="match status" value="1"/>
</dbReference>
<evidence type="ECO:0000313" key="1">
    <source>
        <dbReference type="EMBL" id="GGF23649.1"/>
    </source>
</evidence>